<dbReference type="Proteomes" id="UP000256379">
    <property type="component" value="Unassembled WGS sequence"/>
</dbReference>
<dbReference type="SUPFAM" id="SSF56645">
    <property type="entry name" value="Acyl-CoA dehydrogenase NM domain-like"/>
    <property type="match status" value="1"/>
</dbReference>
<evidence type="ECO:0000313" key="1">
    <source>
        <dbReference type="EMBL" id="RDU67121.1"/>
    </source>
</evidence>
<dbReference type="Gene3D" id="1.10.540.10">
    <property type="entry name" value="Acyl-CoA dehydrogenase/oxidase, N-terminal domain"/>
    <property type="match status" value="1"/>
</dbReference>
<evidence type="ECO:0000313" key="2">
    <source>
        <dbReference type="Proteomes" id="UP000256379"/>
    </source>
</evidence>
<dbReference type="Gene3D" id="1.20.140.10">
    <property type="entry name" value="Butyryl-CoA Dehydrogenase, subunit A, domain 3"/>
    <property type="match status" value="1"/>
</dbReference>
<protein>
    <submittedName>
        <fullName evidence="1">Acyl-CoA dehydrogenase</fullName>
    </submittedName>
</protein>
<dbReference type="InterPro" id="IPR046373">
    <property type="entry name" value="Acyl-CoA_Oxase/DH_mid-dom_sf"/>
</dbReference>
<name>A0A3D8IR96_9HELI</name>
<dbReference type="RefSeq" id="WP_115542418.1">
    <property type="nucleotide sequence ID" value="NZ_NXLQ01000002.1"/>
</dbReference>
<gene>
    <name evidence="1" type="ORF">CQA53_02400</name>
</gene>
<dbReference type="Gene3D" id="2.40.110.10">
    <property type="entry name" value="Butyryl-CoA Dehydrogenase, subunit A, domain 2"/>
    <property type="match status" value="1"/>
</dbReference>
<dbReference type="GO" id="GO:0003995">
    <property type="term" value="F:acyl-CoA dehydrogenase activity"/>
    <property type="evidence" value="ECO:0007669"/>
    <property type="project" value="TreeGrafter"/>
</dbReference>
<dbReference type="AlphaFoldDB" id="A0A3D8IR96"/>
<reference evidence="1 2" key="1">
    <citation type="submission" date="2018-04" db="EMBL/GenBank/DDBJ databases">
        <title>Novel Campyloabacter and Helicobacter Species and Strains.</title>
        <authorList>
            <person name="Mannion A.J."/>
            <person name="Shen Z."/>
            <person name="Fox J.G."/>
        </authorList>
    </citation>
    <scope>NUCLEOTIDE SEQUENCE [LARGE SCALE GENOMIC DNA]</scope>
    <source>
        <strain evidence="1 2">MIT 17-337</strain>
    </source>
</reference>
<dbReference type="InterPro" id="IPR009100">
    <property type="entry name" value="AcylCoA_DH/oxidase_NM_dom_sf"/>
</dbReference>
<proteinExistence type="predicted"/>
<comment type="caution">
    <text evidence="1">The sequence shown here is derived from an EMBL/GenBank/DDBJ whole genome shotgun (WGS) entry which is preliminary data.</text>
</comment>
<organism evidence="1 2">
    <name type="scientific">Helicobacter didelphidarum</name>
    <dbReference type="NCBI Taxonomy" id="2040648"/>
    <lineage>
        <taxon>Bacteria</taxon>
        <taxon>Pseudomonadati</taxon>
        <taxon>Campylobacterota</taxon>
        <taxon>Epsilonproteobacteria</taxon>
        <taxon>Campylobacterales</taxon>
        <taxon>Helicobacteraceae</taxon>
        <taxon>Helicobacter</taxon>
    </lineage>
</organism>
<dbReference type="PANTHER" id="PTHR43884:SF12">
    <property type="entry name" value="ISOVALERYL-COA DEHYDROGENASE, MITOCHONDRIAL-RELATED"/>
    <property type="match status" value="1"/>
</dbReference>
<dbReference type="PANTHER" id="PTHR43884">
    <property type="entry name" value="ACYL-COA DEHYDROGENASE"/>
    <property type="match status" value="1"/>
</dbReference>
<dbReference type="EMBL" id="NXLQ01000002">
    <property type="protein sequence ID" value="RDU67121.1"/>
    <property type="molecule type" value="Genomic_DNA"/>
</dbReference>
<dbReference type="OrthoDB" id="2564795at2"/>
<accession>A0A3D8IR96</accession>
<keyword evidence="2" id="KW-1185">Reference proteome</keyword>
<dbReference type="InterPro" id="IPR037069">
    <property type="entry name" value="AcylCoA_DH/ox_N_sf"/>
</dbReference>
<dbReference type="GO" id="GO:0050660">
    <property type="term" value="F:flavin adenine dinucleotide binding"/>
    <property type="evidence" value="ECO:0007669"/>
    <property type="project" value="InterPro"/>
</dbReference>
<sequence>MKIENIRNELQTHVKPNLTIIQKEGLYPKESLIAMGKYGLYESFLQQGEKGLLQSILGIAEVSRVCMNTGFCVWCQNVLAWYLFQTSNTTLKQNLFMEVSKGQILGGTGLSNPMKSYSKLENVLLKATQTQGGFIINGTLPWVSNIEFNHIFGAVCKIDSKEYNLACIIRIYEHNSSIKLKDNISFIALEGSATKSVILHNYFVPESDILGLPAEDFLLRIATGFLLLQIGMGLGCLDLSLDLIKKSNRKKSTINAYLPISQGYIQEQRDNLLNTLEKLTNEFVLGDKEYLKAVLELRLKAGLLTLESSQSAMLHAGSSGYLANSIEYKLLLESYFVALVSPSVKHLNKELHDIAQNSGTAKHWMRVVEKFYALNN</sequence>